<reference evidence="2" key="2">
    <citation type="submission" date="2015-01" db="EMBL/GenBank/DDBJ databases">
        <title>Evolutionary Origins and Diversification of the Mycorrhizal Mutualists.</title>
        <authorList>
            <consortium name="DOE Joint Genome Institute"/>
            <consortium name="Mycorrhizal Genomics Consortium"/>
            <person name="Kohler A."/>
            <person name="Kuo A."/>
            <person name="Nagy L.G."/>
            <person name="Floudas D."/>
            <person name="Copeland A."/>
            <person name="Barry K.W."/>
            <person name="Cichocki N."/>
            <person name="Veneault-Fourrey C."/>
            <person name="LaButti K."/>
            <person name="Lindquist E.A."/>
            <person name="Lipzen A."/>
            <person name="Lundell T."/>
            <person name="Morin E."/>
            <person name="Murat C."/>
            <person name="Riley R."/>
            <person name="Ohm R."/>
            <person name="Sun H."/>
            <person name="Tunlid A."/>
            <person name="Henrissat B."/>
            <person name="Grigoriev I.V."/>
            <person name="Hibbett D.S."/>
            <person name="Martin F."/>
        </authorList>
    </citation>
    <scope>NUCLEOTIDE SEQUENCE [LARGE SCALE GENOMIC DNA]</scope>
    <source>
        <strain evidence="2">UH-Slu-Lm8-n1</strain>
    </source>
</reference>
<feature type="non-terminal residue" evidence="1">
    <location>
        <position position="54"/>
    </location>
</feature>
<name>A0A0D0AX02_9AGAM</name>
<gene>
    <name evidence="1" type="ORF">CY34DRAFT_41835</name>
</gene>
<organism evidence="1 2">
    <name type="scientific">Suillus luteus UH-Slu-Lm8-n1</name>
    <dbReference type="NCBI Taxonomy" id="930992"/>
    <lineage>
        <taxon>Eukaryota</taxon>
        <taxon>Fungi</taxon>
        <taxon>Dikarya</taxon>
        <taxon>Basidiomycota</taxon>
        <taxon>Agaricomycotina</taxon>
        <taxon>Agaricomycetes</taxon>
        <taxon>Agaricomycetidae</taxon>
        <taxon>Boletales</taxon>
        <taxon>Suillineae</taxon>
        <taxon>Suillaceae</taxon>
        <taxon>Suillus</taxon>
    </lineage>
</organism>
<dbReference type="Proteomes" id="UP000054485">
    <property type="component" value="Unassembled WGS sequence"/>
</dbReference>
<dbReference type="EMBL" id="KN835532">
    <property type="protein sequence ID" value="KIK36403.1"/>
    <property type="molecule type" value="Genomic_DNA"/>
</dbReference>
<keyword evidence="2" id="KW-1185">Reference proteome</keyword>
<evidence type="ECO:0000313" key="2">
    <source>
        <dbReference type="Proteomes" id="UP000054485"/>
    </source>
</evidence>
<feature type="non-terminal residue" evidence="1">
    <location>
        <position position="1"/>
    </location>
</feature>
<dbReference type="AlphaFoldDB" id="A0A0D0AX02"/>
<dbReference type="HOGENOM" id="CLU_3056283_0_0_1"/>
<dbReference type="OrthoDB" id="9991317at2759"/>
<protein>
    <submittedName>
        <fullName evidence="1">Uncharacterized protein</fullName>
    </submittedName>
</protein>
<evidence type="ECO:0000313" key="1">
    <source>
        <dbReference type="EMBL" id="KIK36403.1"/>
    </source>
</evidence>
<reference evidence="1 2" key="1">
    <citation type="submission" date="2014-04" db="EMBL/GenBank/DDBJ databases">
        <authorList>
            <consortium name="DOE Joint Genome Institute"/>
            <person name="Kuo A."/>
            <person name="Ruytinx J."/>
            <person name="Rineau F."/>
            <person name="Colpaert J."/>
            <person name="Kohler A."/>
            <person name="Nagy L.G."/>
            <person name="Floudas D."/>
            <person name="Copeland A."/>
            <person name="Barry K.W."/>
            <person name="Cichocki N."/>
            <person name="Veneault-Fourrey C."/>
            <person name="LaButti K."/>
            <person name="Lindquist E.A."/>
            <person name="Lipzen A."/>
            <person name="Lundell T."/>
            <person name="Morin E."/>
            <person name="Murat C."/>
            <person name="Sun H."/>
            <person name="Tunlid A."/>
            <person name="Henrissat B."/>
            <person name="Grigoriev I.V."/>
            <person name="Hibbett D.S."/>
            <person name="Martin F."/>
            <person name="Nordberg H.P."/>
            <person name="Cantor M.N."/>
            <person name="Hua S.X."/>
        </authorList>
    </citation>
    <scope>NUCLEOTIDE SEQUENCE [LARGE SCALE GENOMIC DNA]</scope>
    <source>
        <strain evidence="1 2">UH-Slu-Lm8-n1</strain>
    </source>
</reference>
<accession>A0A0D0AX02</accession>
<dbReference type="InParanoid" id="A0A0D0AX02"/>
<proteinExistence type="predicted"/>
<sequence length="54" mass="6085">SDLDDVIELHRAALGFYPYSYSDRSTSSPTTFRFEQHGALSDLDEAIQLHRAAL</sequence>